<dbReference type="NCBIfam" id="NF040815">
    <property type="entry name" value="recomb_XerA_Arch"/>
    <property type="match status" value="1"/>
</dbReference>
<feature type="active site" evidence="12">
    <location>
        <position position="245"/>
    </location>
</feature>
<evidence type="ECO:0000256" key="6">
    <source>
        <dbReference type="ARBA" id="ARBA00022618"/>
    </source>
</evidence>
<evidence type="ECO:0000313" key="16">
    <source>
        <dbReference type="Proteomes" id="UP000076927"/>
    </source>
</evidence>
<feature type="active site" evidence="12">
    <location>
        <position position="268"/>
    </location>
</feature>
<dbReference type="InterPro" id="IPR010998">
    <property type="entry name" value="Integrase_recombinase_N"/>
</dbReference>
<feature type="active site" evidence="12">
    <location>
        <position position="170"/>
    </location>
</feature>
<dbReference type="InterPro" id="IPR023009">
    <property type="entry name" value="Tyrosine_recombinase_XerC/XerD"/>
</dbReference>
<dbReference type="Pfam" id="PF02899">
    <property type="entry name" value="Phage_int_SAM_1"/>
    <property type="match status" value="1"/>
</dbReference>
<keyword evidence="11 12" id="KW-0131">Cell cycle</keyword>
<evidence type="ECO:0000256" key="1">
    <source>
        <dbReference type="ARBA" id="ARBA00004496"/>
    </source>
</evidence>
<comment type="subunit">
    <text evidence="12">Forms a cyclic heterotetrameric complex composed of two molecules of XerC and two molecules of XerD.</text>
</comment>
<dbReference type="GO" id="GO:0051301">
    <property type="term" value="P:cell division"/>
    <property type="evidence" value="ECO:0007669"/>
    <property type="project" value="UniProtKB-UniRule"/>
</dbReference>
<evidence type="ECO:0000259" key="13">
    <source>
        <dbReference type="PROSITE" id="PS51898"/>
    </source>
</evidence>
<keyword evidence="6 12" id="KW-0132">Cell division</keyword>
<dbReference type="NCBIfam" id="NF001399">
    <property type="entry name" value="PRK00283.1"/>
    <property type="match status" value="1"/>
</dbReference>
<dbReference type="GO" id="GO:0009037">
    <property type="term" value="F:tyrosine-based site-specific recombinase activity"/>
    <property type="evidence" value="ECO:0007669"/>
    <property type="project" value="UniProtKB-UniRule"/>
</dbReference>
<proteinExistence type="inferred from homology"/>
<dbReference type="GO" id="GO:0007059">
    <property type="term" value="P:chromosome segregation"/>
    <property type="evidence" value="ECO:0007669"/>
    <property type="project" value="UniProtKB-UniRule"/>
</dbReference>
<keyword evidence="7 12" id="KW-0159">Chromosome partition</keyword>
<feature type="active site" evidence="12">
    <location>
        <position position="242"/>
    </location>
</feature>
<dbReference type="EMBL" id="CP011388">
    <property type="protein sequence ID" value="ANE48028.1"/>
    <property type="molecule type" value="Genomic_DNA"/>
</dbReference>
<dbReference type="InterPro" id="IPR011931">
    <property type="entry name" value="Recomb_XerC"/>
</dbReference>
<dbReference type="Proteomes" id="UP000076927">
    <property type="component" value="Chromosome"/>
</dbReference>
<organism evidence="15 16">
    <name type="scientific">Paenibacillus swuensis</name>
    <dbReference type="NCBI Taxonomy" id="1178515"/>
    <lineage>
        <taxon>Bacteria</taxon>
        <taxon>Bacillati</taxon>
        <taxon>Bacillota</taxon>
        <taxon>Bacilli</taxon>
        <taxon>Bacillales</taxon>
        <taxon>Paenibacillaceae</taxon>
        <taxon>Paenibacillus</taxon>
    </lineage>
</organism>
<dbReference type="CDD" id="cd00798">
    <property type="entry name" value="INT_XerDC_C"/>
    <property type="match status" value="1"/>
</dbReference>
<feature type="active site" description="O-(3'-phospho-DNA)-tyrosine intermediate" evidence="12">
    <location>
        <position position="277"/>
    </location>
</feature>
<dbReference type="GO" id="GO:0006313">
    <property type="term" value="P:DNA transposition"/>
    <property type="evidence" value="ECO:0007669"/>
    <property type="project" value="UniProtKB-UniRule"/>
</dbReference>
<keyword evidence="16" id="KW-1185">Reference proteome</keyword>
<dbReference type="HAMAP" id="MF_01807">
    <property type="entry name" value="Recomb_XerD"/>
    <property type="match status" value="1"/>
</dbReference>
<dbReference type="RefSeq" id="WP_068609349.1">
    <property type="nucleotide sequence ID" value="NZ_CP011388.1"/>
</dbReference>
<dbReference type="InterPro" id="IPR011010">
    <property type="entry name" value="DNA_brk_join_enz"/>
</dbReference>
<dbReference type="InterPro" id="IPR011932">
    <property type="entry name" value="Recomb_XerD"/>
</dbReference>
<dbReference type="InterPro" id="IPR004107">
    <property type="entry name" value="Integrase_SAM-like_N"/>
</dbReference>
<dbReference type="SUPFAM" id="SSF56349">
    <property type="entry name" value="DNA breaking-rejoining enzymes"/>
    <property type="match status" value="1"/>
</dbReference>
<evidence type="ECO:0000313" key="15">
    <source>
        <dbReference type="EMBL" id="ANE48028.1"/>
    </source>
</evidence>
<dbReference type="OrthoDB" id="9801717at2"/>
<reference evidence="15 16" key="1">
    <citation type="submission" date="2015-01" db="EMBL/GenBank/DDBJ databases">
        <title>Paenibacillus swuensis/DY6/whole genome sequencing.</title>
        <authorList>
            <person name="Kim M.K."/>
            <person name="Srinivasan S."/>
            <person name="Lee J.-J."/>
        </authorList>
    </citation>
    <scope>NUCLEOTIDE SEQUENCE [LARGE SCALE GENOMIC DNA]</scope>
    <source>
        <strain evidence="15 16">DY6</strain>
    </source>
</reference>
<dbReference type="PROSITE" id="PS51900">
    <property type="entry name" value="CB"/>
    <property type="match status" value="1"/>
</dbReference>
<comment type="similarity">
    <text evidence="2">Belongs to the 'phage' integrase family. XerC subfamily.</text>
</comment>
<dbReference type="PROSITE" id="PS51898">
    <property type="entry name" value="TYR_RECOMBINASE"/>
    <property type="match status" value="1"/>
</dbReference>
<protein>
    <recommendedName>
        <fullName evidence="4 12">Tyrosine recombinase XerD</fullName>
    </recommendedName>
</protein>
<dbReference type="Pfam" id="PF00589">
    <property type="entry name" value="Phage_integrase"/>
    <property type="match status" value="1"/>
</dbReference>
<dbReference type="NCBIfam" id="TIGR02224">
    <property type="entry name" value="recomb_XerC"/>
    <property type="match status" value="1"/>
</dbReference>
<comment type="function">
    <text evidence="12">Site-specific tyrosine recombinase, which acts by catalyzing the cutting and rejoining of the recombining DNA molecules. The XerC-XerD complex is essential to convert dimers of the bacterial chromosome into monomers to permit their segregation at cell division. It also contributes to the segregational stability of plasmids.</text>
</comment>
<dbReference type="AlphaFoldDB" id="A0A172TLW7"/>
<name>A0A172TLW7_9BACL</name>
<keyword evidence="5 12" id="KW-0963">Cytoplasm</keyword>
<keyword evidence="8 12" id="KW-0229">DNA integration</keyword>
<keyword evidence="9 12" id="KW-0238">DNA-binding</keyword>
<dbReference type="GO" id="GO:0003677">
    <property type="term" value="F:DNA binding"/>
    <property type="evidence" value="ECO:0007669"/>
    <property type="project" value="UniProtKB-UniRule"/>
</dbReference>
<evidence type="ECO:0000256" key="7">
    <source>
        <dbReference type="ARBA" id="ARBA00022829"/>
    </source>
</evidence>
<comment type="subcellular location">
    <subcellularLocation>
        <location evidence="1 12">Cytoplasm</location>
    </subcellularLocation>
</comment>
<keyword evidence="10 12" id="KW-0233">DNA recombination</keyword>
<dbReference type="InterPro" id="IPR013762">
    <property type="entry name" value="Integrase-like_cat_sf"/>
</dbReference>
<feature type="domain" description="Tyr recombinase" evidence="13">
    <location>
        <begin position="106"/>
        <end position="290"/>
    </location>
</feature>
<dbReference type="Gene3D" id="1.10.443.10">
    <property type="entry name" value="Intergrase catalytic core"/>
    <property type="match status" value="1"/>
</dbReference>
<dbReference type="PANTHER" id="PTHR30349:SF81">
    <property type="entry name" value="TYROSINE RECOMBINASE XERC"/>
    <property type="match status" value="1"/>
</dbReference>
<evidence type="ECO:0000256" key="9">
    <source>
        <dbReference type="ARBA" id="ARBA00023125"/>
    </source>
</evidence>
<dbReference type="InterPro" id="IPR050090">
    <property type="entry name" value="Tyrosine_recombinase_XerCD"/>
</dbReference>
<dbReference type="KEGG" id="pswu:SY83_18955"/>
<evidence type="ECO:0000256" key="4">
    <source>
        <dbReference type="ARBA" id="ARBA00015810"/>
    </source>
</evidence>
<dbReference type="SUPFAM" id="SSF47823">
    <property type="entry name" value="lambda integrase-like, N-terminal domain"/>
    <property type="match status" value="1"/>
</dbReference>
<evidence type="ECO:0000256" key="8">
    <source>
        <dbReference type="ARBA" id="ARBA00022908"/>
    </source>
</evidence>
<dbReference type="PATRIC" id="fig|1178515.4.peg.3830"/>
<comment type="similarity">
    <text evidence="3 12">Belongs to the 'phage' integrase family. XerD subfamily.</text>
</comment>
<sequence length="299" mass="34456">MIQHLRNFIHYLSVERGLSKNTLESYERDITKYIEFITAEGLTELEQVTKAHIISYMLKLRQLGRASATISRMLISIRSFHQFMVRERLLNHDPTMNMETPRQEKRLPKVLTIKEVETLLEAPQTSTPAGLRDKAMLEVLYATGIRVSELISLDMDSVNLQMGFVRCIGKGSKERIIPLGRIAGECLDVYIQTMRPQLTKPNKPDQALFLNHHGARLTRQGFWKIIKKHAKEVAIHKEITPHTLRHSFATHLLENGADLRAVQEMLGHADISTTQIYTHVTKSKMKEVYDRTHPRARMN</sequence>
<dbReference type="NCBIfam" id="TIGR02225">
    <property type="entry name" value="recomb_XerD"/>
    <property type="match status" value="1"/>
</dbReference>
<evidence type="ECO:0000256" key="12">
    <source>
        <dbReference type="HAMAP-Rule" id="MF_01807"/>
    </source>
</evidence>
<dbReference type="InterPro" id="IPR044068">
    <property type="entry name" value="CB"/>
</dbReference>
<gene>
    <name evidence="12" type="primary">xerD</name>
    <name evidence="15" type="ORF">SY83_18955</name>
</gene>
<evidence type="ECO:0000259" key="14">
    <source>
        <dbReference type="PROSITE" id="PS51900"/>
    </source>
</evidence>
<evidence type="ECO:0000256" key="3">
    <source>
        <dbReference type="ARBA" id="ARBA00010450"/>
    </source>
</evidence>
<dbReference type="PANTHER" id="PTHR30349">
    <property type="entry name" value="PHAGE INTEGRASE-RELATED"/>
    <property type="match status" value="1"/>
</dbReference>
<evidence type="ECO:0000256" key="10">
    <source>
        <dbReference type="ARBA" id="ARBA00023172"/>
    </source>
</evidence>
<dbReference type="GO" id="GO:0005737">
    <property type="term" value="C:cytoplasm"/>
    <property type="evidence" value="ECO:0007669"/>
    <property type="project" value="UniProtKB-SubCell"/>
</dbReference>
<evidence type="ECO:0000256" key="5">
    <source>
        <dbReference type="ARBA" id="ARBA00022490"/>
    </source>
</evidence>
<feature type="domain" description="Core-binding (CB)" evidence="14">
    <location>
        <begin position="1"/>
        <end position="85"/>
    </location>
</feature>
<evidence type="ECO:0000256" key="11">
    <source>
        <dbReference type="ARBA" id="ARBA00023306"/>
    </source>
</evidence>
<dbReference type="InterPro" id="IPR002104">
    <property type="entry name" value="Integrase_catalytic"/>
</dbReference>
<evidence type="ECO:0000256" key="2">
    <source>
        <dbReference type="ARBA" id="ARBA00006657"/>
    </source>
</evidence>
<dbReference type="HAMAP" id="MF_01808">
    <property type="entry name" value="Recomb_XerC_XerD"/>
    <property type="match status" value="1"/>
</dbReference>
<accession>A0A172TLW7</accession>
<feature type="active site" evidence="12">
    <location>
        <position position="146"/>
    </location>
</feature>
<dbReference type="STRING" id="1178515.SY83_18955"/>
<dbReference type="Gene3D" id="1.10.150.130">
    <property type="match status" value="1"/>
</dbReference>